<evidence type="ECO:0000256" key="2">
    <source>
        <dbReference type="ARBA" id="ARBA00022448"/>
    </source>
</evidence>
<feature type="signal peptide" evidence="7">
    <location>
        <begin position="1"/>
        <end position="24"/>
    </location>
</feature>
<comment type="caution">
    <text evidence="9">The sequence shown here is derived from an EMBL/GenBank/DDBJ whole genome shotgun (WGS) entry which is preliminary data.</text>
</comment>
<keyword evidence="10" id="KW-1185">Reference proteome</keyword>
<dbReference type="InterPro" id="IPR039426">
    <property type="entry name" value="TonB-dep_rcpt-like"/>
</dbReference>
<dbReference type="GO" id="GO:0044718">
    <property type="term" value="P:siderophore transmembrane transport"/>
    <property type="evidence" value="ECO:0007669"/>
    <property type="project" value="TreeGrafter"/>
</dbReference>
<dbReference type="GO" id="GO:0009279">
    <property type="term" value="C:cell outer membrane"/>
    <property type="evidence" value="ECO:0007669"/>
    <property type="project" value="UniProtKB-SubCell"/>
</dbReference>
<dbReference type="Pfam" id="PF25183">
    <property type="entry name" value="OMP_b-brl_4"/>
    <property type="match status" value="1"/>
</dbReference>
<dbReference type="AlphaFoldDB" id="A0A841JQL5"/>
<evidence type="ECO:0000313" key="9">
    <source>
        <dbReference type="EMBL" id="MBB6142715.1"/>
    </source>
</evidence>
<keyword evidence="5" id="KW-0472">Membrane</keyword>
<feature type="domain" description="TonB-dependent transporter Oar-like beta-barrel" evidence="8">
    <location>
        <begin position="245"/>
        <end position="1140"/>
    </location>
</feature>
<evidence type="ECO:0000256" key="7">
    <source>
        <dbReference type="SAM" id="SignalP"/>
    </source>
</evidence>
<keyword evidence="3" id="KW-1134">Transmembrane beta strand</keyword>
<evidence type="ECO:0000256" key="3">
    <source>
        <dbReference type="ARBA" id="ARBA00022452"/>
    </source>
</evidence>
<organism evidence="9 10">
    <name type="scientific">Silvibacterium bohemicum</name>
    <dbReference type="NCBI Taxonomy" id="1577686"/>
    <lineage>
        <taxon>Bacteria</taxon>
        <taxon>Pseudomonadati</taxon>
        <taxon>Acidobacteriota</taxon>
        <taxon>Terriglobia</taxon>
        <taxon>Terriglobales</taxon>
        <taxon>Acidobacteriaceae</taxon>
        <taxon>Silvibacterium</taxon>
    </lineage>
</organism>
<evidence type="ECO:0000259" key="8">
    <source>
        <dbReference type="Pfam" id="PF25183"/>
    </source>
</evidence>
<dbReference type="EMBL" id="JACHEK010000001">
    <property type="protein sequence ID" value="MBB6142715.1"/>
    <property type="molecule type" value="Genomic_DNA"/>
</dbReference>
<proteinExistence type="predicted"/>
<name>A0A841JQL5_9BACT</name>
<evidence type="ECO:0000256" key="6">
    <source>
        <dbReference type="ARBA" id="ARBA00023237"/>
    </source>
</evidence>
<dbReference type="InterPro" id="IPR008969">
    <property type="entry name" value="CarboxyPept-like_regulatory"/>
</dbReference>
<dbReference type="PANTHER" id="PTHR30069:SF46">
    <property type="entry name" value="OAR PROTEIN"/>
    <property type="match status" value="1"/>
</dbReference>
<accession>A0A841JQL5</accession>
<dbReference type="InterPro" id="IPR036942">
    <property type="entry name" value="Beta-barrel_TonB_sf"/>
</dbReference>
<keyword evidence="6" id="KW-0998">Cell outer membrane</keyword>
<evidence type="ECO:0000313" key="10">
    <source>
        <dbReference type="Proteomes" id="UP000538666"/>
    </source>
</evidence>
<keyword evidence="7" id="KW-0732">Signal</keyword>
<dbReference type="PANTHER" id="PTHR30069">
    <property type="entry name" value="TONB-DEPENDENT OUTER MEMBRANE RECEPTOR"/>
    <property type="match status" value="1"/>
</dbReference>
<evidence type="ECO:0000256" key="4">
    <source>
        <dbReference type="ARBA" id="ARBA00022692"/>
    </source>
</evidence>
<dbReference type="RefSeq" id="WP_050057910.1">
    <property type="nucleotide sequence ID" value="NZ_JACHEK010000001.1"/>
</dbReference>
<evidence type="ECO:0000256" key="1">
    <source>
        <dbReference type="ARBA" id="ARBA00004571"/>
    </source>
</evidence>
<dbReference type="Gene3D" id="2.60.40.1120">
    <property type="entry name" value="Carboxypeptidase-like, regulatory domain"/>
    <property type="match status" value="1"/>
</dbReference>
<gene>
    <name evidence="9" type="ORF">HNQ77_000653</name>
</gene>
<dbReference type="SUPFAM" id="SSF49464">
    <property type="entry name" value="Carboxypeptidase regulatory domain-like"/>
    <property type="match status" value="1"/>
</dbReference>
<dbReference type="InterPro" id="IPR057601">
    <property type="entry name" value="Oar-like_b-barrel"/>
</dbReference>
<dbReference type="Proteomes" id="UP000538666">
    <property type="component" value="Unassembled WGS sequence"/>
</dbReference>
<sequence>MQRRLFSSFALGIAMMLLAPLARAQENATITGTITDSTGAVVPNVSILLTNQATGQTRQEVSNTSGIYLFANVGVGHFNLNATAPGFRKYTKTDLTVNTDQTLKEDFSLSVGSEGQTVTVQADALQVQSETSELSTLITGDQVTQLATNGRNVTALAALGMGVSNNLSGEFGGVNALTSANGISFNGTRTTHNIYMLDGGELNDRGCGGCFSSLPSIDALAEFQTLDSNYSPDYGIGSGGTILMVIKSGTHDFHGAVWEFNRNEDYDANNYFTNLAGQPRPEFRLNEPGFNIGGPVWIPHIYNNDRKRTFFFVNEEWRRLIQGSAPSIVNTIPGGDFPTAGQDLAYAIPAGGSVPVVPVTSDPAKLAIYAADGLTPGQPFPGNVIPANLMDPNSILEVNAGTFPHPNVAGAAQYISSIPQPTNVREDVVRIDHNINSKLQLMGHYLHDAVTTSFFPPLWSGATYPTVGTSMLNPSYSSVIKLTQTISPSLLNETAFLYSGNKITLTPVAGPGGSFVQPSGWSATSFFPSSLNDGLRLPEIDLRGTPLNTTWSSSYFPWKNGYEGFEYRDDLSWTRGRHQFKFGFSWLHDYKNQQLQANTQGTAQFNSSTFSGDSYVNFLLGDAASFTQLQYLAGKHWVNNNYGFYGNDNWHITPRLTLNLGLRFDGLPHAFERYNEFANFVPGLYNTALGNPVTAAGTLDPASLTTFNGQSFYLNGIREAGVDGFPRGVVQNKYNTWQPRVGFAYDLSGNGKTVLRGGFGMFFERVQGNDVYNAALNPPFAYQPSATNVYFSNPNTSALTGATTSQTFPSTLTNLEYKFSPPGTAMFSLGIQHQLAPSVVAVLQYAGSLGWDQDDDRNINTLPLTNNDPAAPGNPYYDREGVANGTLNANLYRIYPGYSGVTQEENETNFNYNSLQAGVRIENRHGVTLQLAYTWSHEIDEVSNDLNSLSNPFNPSYDRGSGTLDRRHVFNANYIYSLPFFAHSSNTLERVTLGGWEVSGITIAQSGAPQFITYTGPDTLGLGGGTTNRPDLVSPVSYPKHLKAWFTTNSFASPVAPWAGGGNQGFGNAGKDVVVLPALFNTNLSLFKTIPLSPGEGPTIELRFESFNTFNHREFNGIDANSADGNFGQVTSAYDPRTLQLGAKFKF</sequence>
<evidence type="ECO:0000256" key="5">
    <source>
        <dbReference type="ARBA" id="ARBA00023136"/>
    </source>
</evidence>
<dbReference type="OrthoDB" id="97893at2"/>
<dbReference type="GO" id="GO:0015344">
    <property type="term" value="F:siderophore uptake transmembrane transporter activity"/>
    <property type="evidence" value="ECO:0007669"/>
    <property type="project" value="TreeGrafter"/>
</dbReference>
<dbReference type="SUPFAM" id="SSF56935">
    <property type="entry name" value="Porins"/>
    <property type="match status" value="1"/>
</dbReference>
<reference evidence="9 10" key="1">
    <citation type="submission" date="2020-08" db="EMBL/GenBank/DDBJ databases">
        <title>Genomic Encyclopedia of Type Strains, Phase IV (KMG-IV): sequencing the most valuable type-strain genomes for metagenomic binning, comparative biology and taxonomic classification.</title>
        <authorList>
            <person name="Goeker M."/>
        </authorList>
    </citation>
    <scope>NUCLEOTIDE SEQUENCE [LARGE SCALE GENOMIC DNA]</scope>
    <source>
        <strain evidence="9 10">DSM 103733</strain>
    </source>
</reference>
<dbReference type="Pfam" id="PF13620">
    <property type="entry name" value="CarboxypepD_reg"/>
    <property type="match status" value="1"/>
</dbReference>
<protein>
    <recommendedName>
        <fullName evidence="8">TonB-dependent transporter Oar-like beta-barrel domain-containing protein</fullName>
    </recommendedName>
</protein>
<comment type="subcellular location">
    <subcellularLocation>
        <location evidence="1">Cell outer membrane</location>
        <topology evidence="1">Multi-pass membrane protein</topology>
    </subcellularLocation>
</comment>
<keyword evidence="2" id="KW-0813">Transport</keyword>
<dbReference type="Gene3D" id="2.40.170.20">
    <property type="entry name" value="TonB-dependent receptor, beta-barrel domain"/>
    <property type="match status" value="1"/>
</dbReference>
<feature type="chain" id="PRO_5032929572" description="TonB-dependent transporter Oar-like beta-barrel domain-containing protein" evidence="7">
    <location>
        <begin position="25"/>
        <end position="1147"/>
    </location>
</feature>
<keyword evidence="4" id="KW-0812">Transmembrane</keyword>